<dbReference type="EnsemblMetazoa" id="G11672.11">
    <property type="protein sequence ID" value="G11672.11:cds"/>
    <property type="gene ID" value="G11672"/>
</dbReference>
<dbReference type="AlphaFoldDB" id="A0A8W8HY93"/>
<dbReference type="SUPFAM" id="SSF48726">
    <property type="entry name" value="Immunoglobulin"/>
    <property type="match status" value="4"/>
</dbReference>
<dbReference type="PANTHER" id="PTHR12231">
    <property type="entry name" value="CTX-RELATED TYPE I TRANSMEMBRANE PROTEIN"/>
    <property type="match status" value="1"/>
</dbReference>
<dbReference type="InterPro" id="IPR007110">
    <property type="entry name" value="Ig-like_dom"/>
</dbReference>
<dbReference type="InterPro" id="IPR051170">
    <property type="entry name" value="Neural/epithelial_adhesion"/>
</dbReference>
<evidence type="ECO:0000313" key="9">
    <source>
        <dbReference type="Proteomes" id="UP000005408"/>
    </source>
</evidence>
<proteinExistence type="predicted"/>
<feature type="region of interest" description="Disordered" evidence="5">
    <location>
        <begin position="239"/>
        <end position="258"/>
    </location>
</feature>
<keyword evidence="3" id="KW-1015">Disulfide bond</keyword>
<dbReference type="GO" id="GO:0043005">
    <property type="term" value="C:neuron projection"/>
    <property type="evidence" value="ECO:0007669"/>
    <property type="project" value="TreeGrafter"/>
</dbReference>
<evidence type="ECO:0000256" key="5">
    <source>
        <dbReference type="SAM" id="MobiDB-lite"/>
    </source>
</evidence>
<evidence type="ECO:0000256" key="2">
    <source>
        <dbReference type="ARBA" id="ARBA00022737"/>
    </source>
</evidence>
<feature type="compositionally biased region" description="Basic and acidic residues" evidence="5">
    <location>
        <begin position="239"/>
        <end position="255"/>
    </location>
</feature>
<evidence type="ECO:0000313" key="8">
    <source>
        <dbReference type="EnsemblMetazoa" id="G11672.11:cds"/>
    </source>
</evidence>
<dbReference type="InterPro" id="IPR013783">
    <property type="entry name" value="Ig-like_fold"/>
</dbReference>
<sequence>MEFSIILRLTALNALCFLGILSKDIMALEPSFDVPIVNITVVAGKTAVLPCSIDSLGDFKVVWTDQFSTLLTLGEKRIIDDERMVLDRPHTKDWNLLLHDVKYDDRGRYTCQINTMPIKTKTIELIVLGTVVWTDRWSTLLTYGDRRIINDERISVERPRLRDWNLLIRDVQYSDQGNFVCQINTLPIKTNSVLLNVLVPPTILDSSSNDLTAKEGDTVTLTCNVSGVPKPTVQWFRKPHADSRDQHKERVKTSEGHYGNRLSDDHCLYTVSHRGVGINGETLIIHNITRYCDGIYECVAFNDVPPAVNRVISVMVEFPPEVWLVNQKLGQYVGKETILECKVTAFPQAVSIWKFQNQDLFNSFKHRIDVYQDRGHMLTLSLRLPNVTREDFGQYSCYASNSFGMDEETMILYEYFPPTTLTPAVTATAIPRHTTTINKRNRLFKSTIYNENELIPYNRTLNGHNPGAPYSGRQGYNTGQTNSHHVGLLIFSSILSSIYLFDTSCFMML</sequence>
<dbReference type="InterPro" id="IPR036179">
    <property type="entry name" value="Ig-like_dom_sf"/>
</dbReference>
<dbReference type="Proteomes" id="UP000005408">
    <property type="component" value="Unassembled WGS sequence"/>
</dbReference>
<dbReference type="PANTHER" id="PTHR12231:SF253">
    <property type="entry name" value="DPR-INTERACTING PROTEIN ETA, ISOFORM B-RELATED"/>
    <property type="match status" value="1"/>
</dbReference>
<dbReference type="SMART" id="SM00408">
    <property type="entry name" value="IGc2"/>
    <property type="match status" value="3"/>
</dbReference>
<name>A0A8W8HY93_MAGGI</name>
<feature type="domain" description="Ig-like" evidence="7">
    <location>
        <begin position="30"/>
        <end position="124"/>
    </location>
</feature>
<evidence type="ECO:0000256" key="3">
    <source>
        <dbReference type="ARBA" id="ARBA00023157"/>
    </source>
</evidence>
<dbReference type="Gene3D" id="2.60.40.10">
    <property type="entry name" value="Immunoglobulins"/>
    <property type="match status" value="4"/>
</dbReference>
<dbReference type="InterPro" id="IPR003598">
    <property type="entry name" value="Ig_sub2"/>
</dbReference>
<evidence type="ECO:0000256" key="4">
    <source>
        <dbReference type="ARBA" id="ARBA00023319"/>
    </source>
</evidence>
<organism evidence="8 9">
    <name type="scientific">Magallana gigas</name>
    <name type="common">Pacific oyster</name>
    <name type="synonym">Crassostrea gigas</name>
    <dbReference type="NCBI Taxonomy" id="29159"/>
    <lineage>
        <taxon>Eukaryota</taxon>
        <taxon>Metazoa</taxon>
        <taxon>Spiralia</taxon>
        <taxon>Lophotrochozoa</taxon>
        <taxon>Mollusca</taxon>
        <taxon>Bivalvia</taxon>
        <taxon>Autobranchia</taxon>
        <taxon>Pteriomorphia</taxon>
        <taxon>Ostreida</taxon>
        <taxon>Ostreoidea</taxon>
        <taxon>Ostreidae</taxon>
        <taxon>Magallana</taxon>
    </lineage>
</organism>
<dbReference type="Pfam" id="PF07679">
    <property type="entry name" value="I-set"/>
    <property type="match status" value="2"/>
</dbReference>
<accession>A0A8W8HY93</accession>
<dbReference type="InterPro" id="IPR013098">
    <property type="entry name" value="Ig_I-set"/>
</dbReference>
<keyword evidence="9" id="KW-1185">Reference proteome</keyword>
<evidence type="ECO:0000259" key="7">
    <source>
        <dbReference type="PROSITE" id="PS50835"/>
    </source>
</evidence>
<keyword evidence="1 6" id="KW-0732">Signal</keyword>
<dbReference type="Pfam" id="PF13927">
    <property type="entry name" value="Ig_3"/>
    <property type="match status" value="1"/>
</dbReference>
<feature type="domain" description="Ig-like" evidence="7">
    <location>
        <begin position="201"/>
        <end position="313"/>
    </location>
</feature>
<feature type="chain" id="PRO_5036463748" description="Ig-like domain-containing protein" evidence="6">
    <location>
        <begin position="28"/>
        <end position="509"/>
    </location>
</feature>
<evidence type="ECO:0000256" key="1">
    <source>
        <dbReference type="ARBA" id="ARBA00022729"/>
    </source>
</evidence>
<dbReference type="InterPro" id="IPR003599">
    <property type="entry name" value="Ig_sub"/>
</dbReference>
<evidence type="ECO:0000256" key="6">
    <source>
        <dbReference type="SAM" id="SignalP"/>
    </source>
</evidence>
<keyword evidence="2" id="KW-0677">Repeat</keyword>
<feature type="signal peptide" evidence="6">
    <location>
        <begin position="1"/>
        <end position="27"/>
    </location>
</feature>
<feature type="domain" description="Ig-like" evidence="7">
    <location>
        <begin position="320"/>
        <end position="413"/>
    </location>
</feature>
<reference evidence="8" key="1">
    <citation type="submission" date="2022-08" db="UniProtKB">
        <authorList>
            <consortium name="EnsemblMetazoa"/>
        </authorList>
    </citation>
    <scope>IDENTIFICATION</scope>
    <source>
        <strain evidence="8">05x7-T-G4-1.051#20</strain>
    </source>
</reference>
<dbReference type="SMART" id="SM00409">
    <property type="entry name" value="IG"/>
    <property type="match status" value="3"/>
</dbReference>
<protein>
    <recommendedName>
        <fullName evidence="7">Ig-like domain-containing protein</fullName>
    </recommendedName>
</protein>
<keyword evidence="4" id="KW-0393">Immunoglobulin domain</keyword>
<dbReference type="PROSITE" id="PS50835">
    <property type="entry name" value="IG_LIKE"/>
    <property type="match status" value="3"/>
</dbReference>